<proteinExistence type="inferred from homology"/>
<keyword evidence="10" id="KW-0732">Signal</keyword>
<feature type="domain" description="Fringe-like glycosyltransferase" evidence="11">
    <location>
        <begin position="228"/>
        <end position="322"/>
    </location>
</feature>
<evidence type="ECO:0000256" key="4">
    <source>
        <dbReference type="ARBA" id="ARBA00022679"/>
    </source>
</evidence>
<keyword evidence="12" id="KW-1185">Reference proteome</keyword>
<dbReference type="GO" id="GO:0012505">
    <property type="term" value="C:endomembrane system"/>
    <property type="evidence" value="ECO:0007669"/>
    <property type="project" value="UniProtKB-SubCell"/>
</dbReference>
<evidence type="ECO:0000256" key="7">
    <source>
        <dbReference type="ARBA" id="ARBA00022989"/>
    </source>
</evidence>
<evidence type="ECO:0000313" key="13">
    <source>
        <dbReference type="RefSeq" id="XP_030750595.1"/>
    </source>
</evidence>
<evidence type="ECO:0000256" key="9">
    <source>
        <dbReference type="ARBA" id="ARBA00037847"/>
    </source>
</evidence>
<comment type="similarity">
    <text evidence="2">Belongs to the glycosyltransferase 31 family.</text>
</comment>
<evidence type="ECO:0000259" key="11">
    <source>
        <dbReference type="Pfam" id="PF02434"/>
    </source>
</evidence>
<dbReference type="InterPro" id="IPR003378">
    <property type="entry name" value="Fringe-like_glycosylTrfase"/>
</dbReference>
<keyword evidence="4" id="KW-0808">Transferase</keyword>
<dbReference type="Gene3D" id="3.90.550.50">
    <property type="match status" value="2"/>
</dbReference>
<feature type="domain" description="Fringe-like glycosyltransferase" evidence="11">
    <location>
        <begin position="88"/>
        <end position="171"/>
    </location>
</feature>
<dbReference type="PANTHER" id="PTHR10811">
    <property type="entry name" value="FRINGE-RELATED"/>
    <property type="match status" value="1"/>
</dbReference>
<keyword evidence="5" id="KW-0812">Transmembrane</keyword>
<dbReference type="GO" id="GO:0016757">
    <property type="term" value="F:glycosyltransferase activity"/>
    <property type="evidence" value="ECO:0007669"/>
    <property type="project" value="UniProtKB-KW"/>
</dbReference>
<evidence type="ECO:0000313" key="12">
    <source>
        <dbReference type="Proteomes" id="UP000504635"/>
    </source>
</evidence>
<dbReference type="Proteomes" id="UP000504635">
    <property type="component" value="Unplaced"/>
</dbReference>
<accession>A0A6J2XI39</accession>
<reference evidence="13" key="1">
    <citation type="submission" date="2025-08" db="UniProtKB">
        <authorList>
            <consortium name="RefSeq"/>
        </authorList>
    </citation>
    <scope>IDENTIFICATION</scope>
    <source>
        <tissue evidence="13">Gonads</tissue>
    </source>
</reference>
<dbReference type="GeneID" id="115878281"/>
<name>A0A6J2XI39_SITOR</name>
<keyword evidence="8" id="KW-0472">Membrane</keyword>
<dbReference type="Pfam" id="PF02434">
    <property type="entry name" value="Fringe"/>
    <property type="match status" value="3"/>
</dbReference>
<evidence type="ECO:0000256" key="5">
    <source>
        <dbReference type="ARBA" id="ARBA00022692"/>
    </source>
</evidence>
<evidence type="ECO:0000256" key="1">
    <source>
        <dbReference type="ARBA" id="ARBA00004606"/>
    </source>
</evidence>
<keyword evidence="3" id="KW-0328">Glycosyltransferase</keyword>
<feature type="signal peptide" evidence="10">
    <location>
        <begin position="1"/>
        <end position="20"/>
    </location>
</feature>
<evidence type="ECO:0000256" key="6">
    <source>
        <dbReference type="ARBA" id="ARBA00022968"/>
    </source>
</evidence>
<dbReference type="OrthoDB" id="421979at2759"/>
<dbReference type="AlphaFoldDB" id="A0A6J2XI39"/>
<dbReference type="GO" id="GO:0016020">
    <property type="term" value="C:membrane"/>
    <property type="evidence" value="ECO:0007669"/>
    <property type="project" value="UniProtKB-SubCell"/>
</dbReference>
<evidence type="ECO:0000256" key="8">
    <source>
        <dbReference type="ARBA" id="ARBA00023136"/>
    </source>
</evidence>
<comment type="subcellular location">
    <subcellularLocation>
        <location evidence="9">Endomembrane system</location>
        <topology evidence="9">Single-pass membrane protein</topology>
    </subcellularLocation>
    <subcellularLocation>
        <location evidence="1">Membrane</location>
        <topology evidence="1">Single-pass type II membrane protein</topology>
    </subcellularLocation>
</comment>
<feature type="domain" description="Fringe-like glycosyltransferase" evidence="11">
    <location>
        <begin position="324"/>
        <end position="380"/>
    </location>
</feature>
<keyword evidence="6" id="KW-0735">Signal-anchor</keyword>
<dbReference type="RefSeq" id="XP_030750595.1">
    <property type="nucleotide sequence ID" value="XM_030894735.1"/>
</dbReference>
<evidence type="ECO:0000256" key="10">
    <source>
        <dbReference type="SAM" id="SignalP"/>
    </source>
</evidence>
<sequence>MNLIMMHYLVFMSVICFTVALESPNITIIILSQNSQFNVNYALTLKEAIQLESSVLSVKEPKVYFTTKEFNISGDWTFFPLISPIVNIAESCEWVVFVEDRCTVSLKLLINTLQNYDAQKEIWIGNALHDTEASIIHHFGFYKNPEFFKYPNIGSGIVFSMPLLKRLESQLENAKYKMPDFHIDSAYELALFVYNDGKGPMIVNDNAFCSKEGPNCATYPRAIPNCGKTHVSSIFFAVKTCQKFHVDRIKAVKKTWGQFASKIMYFSDVEDASVPTVSLGVKNTDHGHCEKTMSILKFVEDMLQESQFTWLVLVDDDTVLRPDSPDDMILGACAEKLGITIIHIPQMHQARPPDYAEGRLATMDAITFHKHWMIDPVQVYREWFEADDKKLVEEVLAKVEL</sequence>
<evidence type="ECO:0000256" key="3">
    <source>
        <dbReference type="ARBA" id="ARBA00022676"/>
    </source>
</evidence>
<keyword evidence="7" id="KW-1133">Transmembrane helix</keyword>
<organism evidence="12 13">
    <name type="scientific">Sitophilus oryzae</name>
    <name type="common">Rice weevil</name>
    <name type="synonym">Curculio oryzae</name>
    <dbReference type="NCBI Taxonomy" id="7048"/>
    <lineage>
        <taxon>Eukaryota</taxon>
        <taxon>Metazoa</taxon>
        <taxon>Ecdysozoa</taxon>
        <taxon>Arthropoda</taxon>
        <taxon>Hexapoda</taxon>
        <taxon>Insecta</taxon>
        <taxon>Pterygota</taxon>
        <taxon>Neoptera</taxon>
        <taxon>Endopterygota</taxon>
        <taxon>Coleoptera</taxon>
        <taxon>Polyphaga</taxon>
        <taxon>Cucujiformia</taxon>
        <taxon>Curculionidae</taxon>
        <taxon>Dryophthorinae</taxon>
        <taxon>Sitophilus</taxon>
    </lineage>
</organism>
<protein>
    <submittedName>
        <fullName evidence="13">Beta-1,3-glucosyltransferase isoform X2</fullName>
    </submittedName>
</protein>
<gene>
    <name evidence="13" type="primary">LOC115878281</name>
</gene>
<feature type="chain" id="PRO_5026667770" evidence="10">
    <location>
        <begin position="21"/>
        <end position="401"/>
    </location>
</feature>
<evidence type="ECO:0000256" key="2">
    <source>
        <dbReference type="ARBA" id="ARBA00008661"/>
    </source>
</evidence>